<organism evidence="1 2">
    <name type="scientific">Sphagnum jensenii</name>
    <dbReference type="NCBI Taxonomy" id="128206"/>
    <lineage>
        <taxon>Eukaryota</taxon>
        <taxon>Viridiplantae</taxon>
        <taxon>Streptophyta</taxon>
        <taxon>Embryophyta</taxon>
        <taxon>Bryophyta</taxon>
        <taxon>Sphagnophytina</taxon>
        <taxon>Sphagnopsida</taxon>
        <taxon>Sphagnales</taxon>
        <taxon>Sphagnaceae</taxon>
        <taxon>Sphagnum</taxon>
    </lineage>
</organism>
<protein>
    <submittedName>
        <fullName evidence="1">Uncharacterized protein</fullName>
    </submittedName>
</protein>
<reference evidence="1" key="1">
    <citation type="submission" date="2024-03" db="EMBL/GenBank/DDBJ databases">
        <authorList>
            <consortium name="ELIXIR-Norway"/>
            <consortium name="Elixir Norway"/>
        </authorList>
    </citation>
    <scope>NUCLEOTIDE SEQUENCE</scope>
</reference>
<evidence type="ECO:0000313" key="2">
    <source>
        <dbReference type="Proteomes" id="UP001497522"/>
    </source>
</evidence>
<keyword evidence="2" id="KW-1185">Reference proteome</keyword>
<dbReference type="EMBL" id="OZ023715">
    <property type="protein sequence ID" value="CAK9863768.1"/>
    <property type="molecule type" value="Genomic_DNA"/>
</dbReference>
<accession>A0ABP1AMI6</accession>
<name>A0ABP1AMI6_9BRYO</name>
<dbReference type="Proteomes" id="UP001497522">
    <property type="component" value="Chromosome 14"/>
</dbReference>
<sequence length="104" mass="12143">MLAISDSVSTEVTKVGAIVGTELKHDRTNVARRRHRRVAEVKNVRASFAKKAPVDRFRIRRRRKRTKVARTISLAVVVLRTRQCANRQIADLDKWQQTREIRRL</sequence>
<proteinExistence type="predicted"/>
<gene>
    <name evidence="1" type="ORF">CSSPJE1EN2_LOCUS6763</name>
</gene>
<evidence type="ECO:0000313" key="1">
    <source>
        <dbReference type="EMBL" id="CAK9863768.1"/>
    </source>
</evidence>